<evidence type="ECO:0000313" key="3">
    <source>
        <dbReference type="Proteomes" id="UP001055091"/>
    </source>
</evidence>
<dbReference type="InterPro" id="IPR015943">
    <property type="entry name" value="WD40/YVTN_repeat-like_dom_sf"/>
</dbReference>
<dbReference type="InterPro" id="IPR050282">
    <property type="entry name" value="Cycloisomerase_2"/>
</dbReference>
<sequence length="354" mass="39544">MMKNRLFIGTYTQQSSRGIYQIIVDMGYAQEGPLKLVAEMISPTCLLLSQNEKVLYAVSEAQPGIRGEIAAFHCTDKGLTLINKVLAPGAGLVHAALDPEEKLLFAVSYRDASILMYELREDGGIGELLDEKIHTGQGRDPVRQEKAHAHSVWFTPDGKRICVCDLGIDRLVVYEVNYSCMKLEEKKELGVTFPQGSGPRHMVFHPNGSVAYVLAELSSEIFILDYNTESGFKIVGKENSLCRYEGYSIGAAIRISGDGKYLYSSNRGADDIAVYRISDEGQIKRLFNISCKGKHPRDFILASRDRYLLCANRDTDNITVYLRDSETGRFSYLREIKGISMPVCVVNTQLDKEN</sequence>
<dbReference type="RefSeq" id="WP_118041836.1">
    <property type="nucleotide sequence ID" value="NZ_BQNJ01000001.1"/>
</dbReference>
<organism evidence="2 3">
    <name type="scientific">Hungatella hathewayi</name>
    <dbReference type="NCBI Taxonomy" id="154046"/>
    <lineage>
        <taxon>Bacteria</taxon>
        <taxon>Bacillati</taxon>
        <taxon>Bacillota</taxon>
        <taxon>Clostridia</taxon>
        <taxon>Lachnospirales</taxon>
        <taxon>Lachnospiraceae</taxon>
        <taxon>Hungatella</taxon>
    </lineage>
</organism>
<comment type="caution">
    <text evidence="2">The sequence shown here is derived from an EMBL/GenBank/DDBJ whole genome shotgun (WGS) entry which is preliminary data.</text>
</comment>
<accession>A0AA37N3Q4</accession>
<dbReference type="SUPFAM" id="SSF51004">
    <property type="entry name" value="C-terminal (heme d1) domain of cytochrome cd1-nitrite reductase"/>
    <property type="match status" value="1"/>
</dbReference>
<name>A0AA37N3Q4_9FIRM</name>
<proteinExistence type="inferred from homology"/>
<evidence type="ECO:0000256" key="1">
    <source>
        <dbReference type="ARBA" id="ARBA00005564"/>
    </source>
</evidence>
<dbReference type="EMBL" id="BQNJ01000001">
    <property type="protein sequence ID" value="GKH00938.1"/>
    <property type="molecule type" value="Genomic_DNA"/>
</dbReference>
<dbReference type="Pfam" id="PF10282">
    <property type="entry name" value="Lactonase"/>
    <property type="match status" value="1"/>
</dbReference>
<dbReference type="PANTHER" id="PTHR30344">
    <property type="entry name" value="6-PHOSPHOGLUCONOLACTONASE-RELATED"/>
    <property type="match status" value="1"/>
</dbReference>
<protein>
    <recommendedName>
        <fullName evidence="4">Lactonase family protein</fullName>
    </recommendedName>
</protein>
<comment type="similarity">
    <text evidence="1">Belongs to the cycloisomerase 2 family.</text>
</comment>
<reference evidence="2" key="1">
    <citation type="submission" date="2022-01" db="EMBL/GenBank/DDBJ databases">
        <title>Novel bile acid biosynthetic pathways are enriched in the microbiome of centenarians.</title>
        <authorList>
            <person name="Sato Y."/>
            <person name="Atarashi K."/>
            <person name="Plichta R.D."/>
            <person name="Arai Y."/>
            <person name="Sasajima S."/>
            <person name="Kearney M.S."/>
            <person name="Suda W."/>
            <person name="Takeshita K."/>
            <person name="Sasaki T."/>
            <person name="Okamoto S."/>
            <person name="Skelly N.A."/>
            <person name="Okamura Y."/>
            <person name="Vlamakis H."/>
            <person name="Li Y."/>
            <person name="Tanoue T."/>
            <person name="Takei H."/>
            <person name="Nittono H."/>
            <person name="Narushima S."/>
            <person name="Irie J."/>
            <person name="Itoh H."/>
            <person name="Moriya K."/>
            <person name="Sugiura Y."/>
            <person name="Suematsu M."/>
            <person name="Moritoki N."/>
            <person name="Shibata S."/>
            <person name="Littman R.D."/>
            <person name="Fischbach A.M."/>
            <person name="Uwamino Y."/>
            <person name="Inoue T."/>
            <person name="Honda A."/>
            <person name="Hattori M."/>
            <person name="Murai T."/>
            <person name="Xavier J.R."/>
            <person name="Hirose N."/>
            <person name="Honda K."/>
        </authorList>
    </citation>
    <scope>NUCLEOTIDE SEQUENCE</scope>
    <source>
        <strain evidence="2">CE91-St55</strain>
    </source>
</reference>
<dbReference type="PANTHER" id="PTHR30344:SF1">
    <property type="entry name" value="6-PHOSPHOGLUCONOLACTONASE"/>
    <property type="match status" value="1"/>
</dbReference>
<evidence type="ECO:0000313" key="2">
    <source>
        <dbReference type="EMBL" id="GKH00938.1"/>
    </source>
</evidence>
<gene>
    <name evidence="2" type="ORF">CE91St55_29190</name>
</gene>
<dbReference type="Proteomes" id="UP001055091">
    <property type="component" value="Unassembled WGS sequence"/>
</dbReference>
<evidence type="ECO:0008006" key="4">
    <source>
        <dbReference type="Google" id="ProtNLM"/>
    </source>
</evidence>
<dbReference type="InterPro" id="IPR011048">
    <property type="entry name" value="Haem_d1_sf"/>
</dbReference>
<dbReference type="Gene3D" id="2.130.10.10">
    <property type="entry name" value="YVTN repeat-like/Quinoprotein amine dehydrogenase"/>
    <property type="match status" value="1"/>
</dbReference>
<dbReference type="AlphaFoldDB" id="A0AA37N3Q4"/>
<dbReference type="InterPro" id="IPR019405">
    <property type="entry name" value="Lactonase_7-beta_prop"/>
</dbReference>
<dbReference type="GO" id="GO:0005829">
    <property type="term" value="C:cytosol"/>
    <property type="evidence" value="ECO:0007669"/>
    <property type="project" value="TreeGrafter"/>
</dbReference>
<dbReference type="GO" id="GO:0017057">
    <property type="term" value="F:6-phosphogluconolactonase activity"/>
    <property type="evidence" value="ECO:0007669"/>
    <property type="project" value="TreeGrafter"/>
</dbReference>